<reference evidence="3" key="3">
    <citation type="submission" date="2020-12" db="UniProtKB">
        <authorList>
            <consortium name="EnsemblPlants"/>
        </authorList>
    </citation>
    <scope>IDENTIFICATION</scope>
</reference>
<evidence type="ECO:0000313" key="4">
    <source>
        <dbReference type="Proteomes" id="UP000006727"/>
    </source>
</evidence>
<keyword evidence="4" id="KW-1185">Reference proteome</keyword>
<dbReference type="RefSeq" id="XP_024377936.1">
    <property type="nucleotide sequence ID" value="XM_024522168.2"/>
</dbReference>
<proteinExistence type="predicted"/>
<dbReference type="KEGG" id="ppp:112283477"/>
<dbReference type="PANTHER" id="PTHR36734:SF1">
    <property type="entry name" value="OS02G0815300 PROTEIN"/>
    <property type="match status" value="1"/>
</dbReference>
<dbReference type="Proteomes" id="UP000006727">
    <property type="component" value="Chromosome 6"/>
</dbReference>
<feature type="compositionally biased region" description="Low complexity" evidence="1">
    <location>
        <begin position="9"/>
        <end position="27"/>
    </location>
</feature>
<evidence type="ECO:0000313" key="3">
    <source>
        <dbReference type="EnsemblPlants" id="Pp3c6_23230V3.1"/>
    </source>
</evidence>
<dbReference type="STRING" id="3218.A0A2K1KGV3"/>
<dbReference type="AlphaFoldDB" id="A0A2K1KGV3"/>
<dbReference type="OrthoDB" id="10624216at2759"/>
<reference evidence="2 4" key="2">
    <citation type="journal article" date="2018" name="Plant J.">
        <title>The Physcomitrella patens chromosome-scale assembly reveals moss genome structure and evolution.</title>
        <authorList>
            <person name="Lang D."/>
            <person name="Ullrich K.K."/>
            <person name="Murat F."/>
            <person name="Fuchs J."/>
            <person name="Jenkins J."/>
            <person name="Haas F.B."/>
            <person name="Piednoel M."/>
            <person name="Gundlach H."/>
            <person name="Van Bel M."/>
            <person name="Meyberg R."/>
            <person name="Vives C."/>
            <person name="Morata J."/>
            <person name="Symeonidi A."/>
            <person name="Hiss M."/>
            <person name="Muchero W."/>
            <person name="Kamisugi Y."/>
            <person name="Saleh O."/>
            <person name="Blanc G."/>
            <person name="Decker E.L."/>
            <person name="van Gessel N."/>
            <person name="Grimwood J."/>
            <person name="Hayes R.D."/>
            <person name="Graham S.W."/>
            <person name="Gunter L.E."/>
            <person name="McDaniel S.F."/>
            <person name="Hoernstein S.N.W."/>
            <person name="Larsson A."/>
            <person name="Li F.W."/>
            <person name="Perroud P.F."/>
            <person name="Phillips J."/>
            <person name="Ranjan P."/>
            <person name="Rokshar D.S."/>
            <person name="Rothfels C.J."/>
            <person name="Schneider L."/>
            <person name="Shu S."/>
            <person name="Stevenson D.W."/>
            <person name="Thummler F."/>
            <person name="Tillich M."/>
            <person name="Villarreal Aguilar J.C."/>
            <person name="Widiez T."/>
            <person name="Wong G.K."/>
            <person name="Wymore A."/>
            <person name="Zhang Y."/>
            <person name="Zimmer A.D."/>
            <person name="Quatrano R.S."/>
            <person name="Mayer K.F.X."/>
            <person name="Goodstein D."/>
            <person name="Casacuberta J.M."/>
            <person name="Vandepoele K."/>
            <person name="Reski R."/>
            <person name="Cuming A.C."/>
            <person name="Tuskan G.A."/>
            <person name="Maumus F."/>
            <person name="Salse J."/>
            <person name="Schmutz J."/>
            <person name="Rensing S.A."/>
        </authorList>
    </citation>
    <scope>NUCLEOTIDE SEQUENCE [LARGE SCALE GENOMIC DNA]</scope>
    <source>
        <strain evidence="3 4">cv. Gransden 2004</strain>
    </source>
</reference>
<dbReference type="PaxDb" id="3218-PP1S103_67V6.1"/>
<evidence type="ECO:0000256" key="1">
    <source>
        <dbReference type="SAM" id="MobiDB-lite"/>
    </source>
</evidence>
<organism evidence="2">
    <name type="scientific">Physcomitrium patens</name>
    <name type="common">Spreading-leaved earth moss</name>
    <name type="synonym">Physcomitrella patens</name>
    <dbReference type="NCBI Taxonomy" id="3218"/>
    <lineage>
        <taxon>Eukaryota</taxon>
        <taxon>Viridiplantae</taxon>
        <taxon>Streptophyta</taxon>
        <taxon>Embryophyta</taxon>
        <taxon>Bryophyta</taxon>
        <taxon>Bryophytina</taxon>
        <taxon>Bryopsida</taxon>
        <taxon>Funariidae</taxon>
        <taxon>Funariales</taxon>
        <taxon>Funariaceae</taxon>
        <taxon>Physcomitrium</taxon>
    </lineage>
</organism>
<sequence length="172" mass="17044">MAGSMATLSSSHSLASSSSLLPSPRSAPARRDAPTTVVVSAANPSERHGVSRRQAAVSLTALSVMVFSSSQKAQARDIPIFGLKKAKKAAEEVVAEVKELVKEGESGVAAVSGAISNAAVEFPGAALPNIPSFPSTEGGLSPALQAGAVAGAGVVGVLVASTVVNTLVSPSK</sequence>
<dbReference type="GO" id="GO:0009534">
    <property type="term" value="C:chloroplast thylakoid"/>
    <property type="evidence" value="ECO:0000318"/>
    <property type="project" value="GO_Central"/>
</dbReference>
<protein>
    <submittedName>
        <fullName evidence="2 3">Uncharacterized protein</fullName>
    </submittedName>
</protein>
<dbReference type="EMBL" id="ABEU02000006">
    <property type="protein sequence ID" value="PNR52989.1"/>
    <property type="molecule type" value="Genomic_DNA"/>
</dbReference>
<feature type="region of interest" description="Disordered" evidence="1">
    <location>
        <begin position="1"/>
        <end position="49"/>
    </location>
</feature>
<dbReference type="Gramene" id="Pp3c6_23230V3.2">
    <property type="protein sequence ID" value="Pp3c6_23230V3.2"/>
    <property type="gene ID" value="Pp3c6_23230"/>
</dbReference>
<dbReference type="OMA" id="FQTSIVY"/>
<gene>
    <name evidence="3" type="primary">LOC112283477</name>
    <name evidence="2" type="ORF">PHYPA_009364</name>
</gene>
<dbReference type="EnsemblPlants" id="Pp3c6_23230V3.2">
    <property type="protein sequence ID" value="Pp3c6_23230V3.2"/>
    <property type="gene ID" value="Pp3c6_23230"/>
</dbReference>
<dbReference type="Gramene" id="Pp3c6_23230V3.1">
    <property type="protein sequence ID" value="Pp3c6_23230V3.1"/>
    <property type="gene ID" value="Pp3c6_23230"/>
</dbReference>
<dbReference type="PANTHER" id="PTHR36734">
    <property type="entry name" value="YCF37-LIKE PROTEIN"/>
    <property type="match status" value="1"/>
</dbReference>
<dbReference type="FunCoup" id="A0A2K1KGV3">
    <property type="interactions" value="606"/>
</dbReference>
<evidence type="ECO:0000313" key="2">
    <source>
        <dbReference type="EMBL" id="PNR52989.1"/>
    </source>
</evidence>
<reference evidence="2 4" key="1">
    <citation type="journal article" date="2008" name="Science">
        <title>The Physcomitrella genome reveals evolutionary insights into the conquest of land by plants.</title>
        <authorList>
            <person name="Rensing S."/>
            <person name="Lang D."/>
            <person name="Zimmer A."/>
            <person name="Terry A."/>
            <person name="Salamov A."/>
            <person name="Shapiro H."/>
            <person name="Nishiyama T."/>
            <person name="Perroud P.-F."/>
            <person name="Lindquist E."/>
            <person name="Kamisugi Y."/>
            <person name="Tanahashi T."/>
            <person name="Sakakibara K."/>
            <person name="Fujita T."/>
            <person name="Oishi K."/>
            <person name="Shin-I T."/>
            <person name="Kuroki Y."/>
            <person name="Toyoda A."/>
            <person name="Suzuki Y."/>
            <person name="Hashimoto A."/>
            <person name="Yamaguchi K."/>
            <person name="Sugano A."/>
            <person name="Kohara Y."/>
            <person name="Fujiyama A."/>
            <person name="Anterola A."/>
            <person name="Aoki S."/>
            <person name="Ashton N."/>
            <person name="Barbazuk W.B."/>
            <person name="Barker E."/>
            <person name="Bennetzen J."/>
            <person name="Bezanilla M."/>
            <person name="Blankenship R."/>
            <person name="Cho S.H."/>
            <person name="Dutcher S."/>
            <person name="Estelle M."/>
            <person name="Fawcett J.A."/>
            <person name="Gundlach H."/>
            <person name="Hanada K."/>
            <person name="Heyl A."/>
            <person name="Hicks K.A."/>
            <person name="Hugh J."/>
            <person name="Lohr M."/>
            <person name="Mayer K."/>
            <person name="Melkozernov A."/>
            <person name="Murata T."/>
            <person name="Nelson D."/>
            <person name="Pils B."/>
            <person name="Prigge M."/>
            <person name="Reiss B."/>
            <person name="Renner T."/>
            <person name="Rombauts S."/>
            <person name="Rushton P."/>
            <person name="Sanderfoot A."/>
            <person name="Schween G."/>
            <person name="Shiu S.-H."/>
            <person name="Stueber K."/>
            <person name="Theodoulou F.L."/>
            <person name="Tu H."/>
            <person name="Van de Peer Y."/>
            <person name="Verrier P.J."/>
            <person name="Waters E."/>
            <person name="Wood A."/>
            <person name="Yang L."/>
            <person name="Cove D."/>
            <person name="Cuming A."/>
            <person name="Hasebe M."/>
            <person name="Lucas S."/>
            <person name="Mishler D.B."/>
            <person name="Reski R."/>
            <person name="Grigoriev I."/>
            <person name="Quatrano R.S."/>
            <person name="Boore J.L."/>
        </authorList>
    </citation>
    <scope>NUCLEOTIDE SEQUENCE [LARGE SCALE GENOMIC DNA]</scope>
    <source>
        <strain evidence="3 4">cv. Gransden 2004</strain>
    </source>
</reference>
<dbReference type="EnsemblPlants" id="Pp3c6_23230V3.1">
    <property type="protein sequence ID" value="Pp3c6_23230V3.1"/>
    <property type="gene ID" value="Pp3c6_23230"/>
</dbReference>
<name>A0A2K1KGV3_PHYPA</name>
<accession>A0A2K1KGV3</accession>
<dbReference type="GeneID" id="112283477"/>